<keyword evidence="1" id="KW-1133">Transmembrane helix</keyword>
<feature type="transmembrane region" description="Helical" evidence="1">
    <location>
        <begin position="137"/>
        <end position="155"/>
    </location>
</feature>
<feature type="transmembrane region" description="Helical" evidence="1">
    <location>
        <begin position="248"/>
        <end position="267"/>
    </location>
</feature>
<reference evidence="2" key="1">
    <citation type="submission" date="2022-12" db="EMBL/GenBank/DDBJ databases">
        <title>Paraconexibacter alkalitolerans sp. nov. and Baekduia alba sp. nov., isolated from soil and emended description of the genera Paraconexibacter (Chun et al., 2020) and Baekduia (An et al., 2020).</title>
        <authorList>
            <person name="Vieira S."/>
            <person name="Huber K.J."/>
            <person name="Geppert A."/>
            <person name="Wolf J."/>
            <person name="Neumann-Schaal M."/>
            <person name="Muesken M."/>
            <person name="Overmann J."/>
        </authorList>
    </citation>
    <scope>NUCLEOTIDE SEQUENCE</scope>
    <source>
        <strain evidence="2">AEG42_29</strain>
    </source>
</reference>
<feature type="transmembrane region" description="Helical" evidence="1">
    <location>
        <begin position="108"/>
        <end position="125"/>
    </location>
</feature>
<sequence>MRRSLPGAPWLPIVVLIGGLLTWAWTKDSYFFADDWLNFGQAQEYGMGIDYLKLGYAGHFAPGHRIMDWTLLNWFDLSWNVYLLYMAVCYIASVWALAVLFRELDVPPFVAAVCTGIFALSPVWVRLIQWEASSAHVVPATAGTLISLAAAVAWMNRPRPWLVVLSTLGMAFGLLFYEKPVLIVGYVVLLRWVKLPKLDVGSVLAAARRDLPLLAALGGVAAVYTVLVVTGGYSNTSTHASLDQWSHYIWRSWVSGTITLIIGQGSPTYAPDIPVVLRVLAQLVFFGLIAWSVRRARVAWRAWAFFLIVWVVNVGLVGIGRLAGFGSGIGLDPRYYAEMGYLLPIAVALAFATRRDGAKTDAEERGDSDPFLPRRTGPRVAAGLLAALFVASAVNAFERLDDHWEGREARIWVDNLRETSPAYRDRGGYLSVYDAGLPSEVIGINTEPYNLRSLIIPMLVDAGTIFDGGGEKPAEILKDGTVRSSYYSRRTSGDIGEATVLSGDVRRTRRQICATTPADVRFPARLTIEAGDVLRASVNGTNQATPRALEIRVDRGRGIPAQFEQFVTVRRRQQSSGTIIANGPIRAFAVRVPAGTCLRGAEIGHTT</sequence>
<evidence type="ECO:0008006" key="3">
    <source>
        <dbReference type="Google" id="ProtNLM"/>
    </source>
</evidence>
<feature type="transmembrane region" description="Helical" evidence="1">
    <location>
        <begin position="7"/>
        <end position="26"/>
    </location>
</feature>
<feature type="transmembrane region" description="Helical" evidence="1">
    <location>
        <begin position="162"/>
        <end position="193"/>
    </location>
</feature>
<evidence type="ECO:0000313" key="2">
    <source>
        <dbReference type="EMBL" id="XAY07995.1"/>
    </source>
</evidence>
<feature type="transmembrane region" description="Helical" evidence="1">
    <location>
        <begin position="213"/>
        <end position="236"/>
    </location>
</feature>
<accession>A0AAU7B295</accession>
<keyword evidence="1" id="KW-0812">Transmembrane</keyword>
<gene>
    <name evidence="2" type="ORF">DSM112329_04890</name>
</gene>
<dbReference type="EMBL" id="CP114014">
    <property type="protein sequence ID" value="XAY07995.1"/>
    <property type="molecule type" value="Genomic_DNA"/>
</dbReference>
<feature type="transmembrane region" description="Helical" evidence="1">
    <location>
        <begin position="335"/>
        <end position="352"/>
    </location>
</feature>
<feature type="transmembrane region" description="Helical" evidence="1">
    <location>
        <begin position="82"/>
        <end position="101"/>
    </location>
</feature>
<feature type="transmembrane region" description="Helical" evidence="1">
    <location>
        <begin position="303"/>
        <end position="323"/>
    </location>
</feature>
<feature type="transmembrane region" description="Helical" evidence="1">
    <location>
        <begin position="273"/>
        <end position="291"/>
    </location>
</feature>
<evidence type="ECO:0000256" key="1">
    <source>
        <dbReference type="SAM" id="Phobius"/>
    </source>
</evidence>
<name>A0AAU7B295_9ACTN</name>
<keyword evidence="1" id="KW-0472">Membrane</keyword>
<protein>
    <recommendedName>
        <fullName evidence="3">Glycosyltransferase RgtA/B/C/D-like domain-containing protein</fullName>
    </recommendedName>
</protein>
<dbReference type="KEGG" id="parq:DSM112329_04890"/>
<proteinExistence type="predicted"/>
<dbReference type="AlphaFoldDB" id="A0AAU7B295"/>
<dbReference type="RefSeq" id="WP_354699181.1">
    <property type="nucleotide sequence ID" value="NZ_CP114014.1"/>
</dbReference>
<organism evidence="2">
    <name type="scientific">Paraconexibacter sp. AEG42_29</name>
    <dbReference type="NCBI Taxonomy" id="2997339"/>
    <lineage>
        <taxon>Bacteria</taxon>
        <taxon>Bacillati</taxon>
        <taxon>Actinomycetota</taxon>
        <taxon>Thermoleophilia</taxon>
        <taxon>Solirubrobacterales</taxon>
        <taxon>Paraconexibacteraceae</taxon>
        <taxon>Paraconexibacter</taxon>
    </lineage>
</organism>